<keyword evidence="10" id="KW-1185">Reference proteome</keyword>
<evidence type="ECO:0000259" key="7">
    <source>
        <dbReference type="PROSITE" id="PS51379"/>
    </source>
</evidence>
<organism evidence="9 10">
    <name type="scientific">Clostridium cibarium</name>
    <dbReference type="NCBI Taxonomy" id="2762247"/>
    <lineage>
        <taxon>Bacteria</taxon>
        <taxon>Bacillati</taxon>
        <taxon>Bacillota</taxon>
        <taxon>Clostridia</taxon>
        <taxon>Eubacteriales</taxon>
        <taxon>Clostridiaceae</taxon>
        <taxon>Clostridium</taxon>
    </lineage>
</organism>
<evidence type="ECO:0000256" key="6">
    <source>
        <dbReference type="ARBA" id="ARBA00023601"/>
    </source>
</evidence>
<keyword evidence="3" id="KW-0479">Metal-binding</keyword>
<name>A0ABR8PTF5_9CLOT</name>
<keyword evidence="2" id="KW-0949">S-adenosyl-L-methionine</keyword>
<dbReference type="Pfam" id="PF04055">
    <property type="entry name" value="Radical_SAM"/>
    <property type="match status" value="1"/>
</dbReference>
<dbReference type="InterPro" id="IPR058240">
    <property type="entry name" value="rSAM_sf"/>
</dbReference>
<keyword evidence="5" id="KW-0411">Iron-sulfur</keyword>
<comment type="cofactor">
    <cofactor evidence="1">
        <name>[4Fe-4S] cluster</name>
        <dbReference type="ChEBI" id="CHEBI:49883"/>
    </cofactor>
</comment>
<dbReference type="RefSeq" id="WP_191768246.1">
    <property type="nucleotide sequence ID" value="NZ_JACSRA010000011.1"/>
</dbReference>
<evidence type="ECO:0000313" key="10">
    <source>
        <dbReference type="Proteomes" id="UP000627781"/>
    </source>
</evidence>
<evidence type="ECO:0000256" key="4">
    <source>
        <dbReference type="ARBA" id="ARBA00023004"/>
    </source>
</evidence>
<dbReference type="PROSITE" id="PS51379">
    <property type="entry name" value="4FE4S_FER_2"/>
    <property type="match status" value="1"/>
</dbReference>
<feature type="domain" description="4Fe-4S ferredoxin-type" evidence="7">
    <location>
        <begin position="386"/>
        <end position="418"/>
    </location>
</feature>
<dbReference type="SFLD" id="SFLDS00029">
    <property type="entry name" value="Radical_SAM"/>
    <property type="match status" value="1"/>
</dbReference>
<evidence type="ECO:0000259" key="8">
    <source>
        <dbReference type="PROSITE" id="PS51918"/>
    </source>
</evidence>
<protein>
    <submittedName>
        <fullName evidence="9">4Fe-4S cluster-binding domain-containing protein</fullName>
    </submittedName>
</protein>
<evidence type="ECO:0000313" key="9">
    <source>
        <dbReference type="EMBL" id="MBD7911394.1"/>
    </source>
</evidence>
<proteinExistence type="inferred from homology"/>
<dbReference type="NCBIfam" id="TIGR04085">
    <property type="entry name" value="rSAM_more_4Fe4S"/>
    <property type="match status" value="1"/>
</dbReference>
<gene>
    <name evidence="9" type="ORF">H9661_08505</name>
</gene>
<comment type="caution">
    <text evidence="9">The sequence shown here is derived from an EMBL/GenBank/DDBJ whole genome shotgun (WGS) entry which is preliminary data.</text>
</comment>
<accession>A0ABR8PTF5</accession>
<dbReference type="InterPro" id="IPR007197">
    <property type="entry name" value="rSAM"/>
</dbReference>
<evidence type="ECO:0000256" key="3">
    <source>
        <dbReference type="ARBA" id="ARBA00022723"/>
    </source>
</evidence>
<reference evidence="9 10" key="1">
    <citation type="submission" date="2020-08" db="EMBL/GenBank/DDBJ databases">
        <title>A Genomic Blueprint of the Chicken Gut Microbiome.</title>
        <authorList>
            <person name="Gilroy R."/>
            <person name="Ravi A."/>
            <person name="Getino M."/>
            <person name="Pursley I."/>
            <person name="Horton D.L."/>
            <person name="Alikhan N.-F."/>
            <person name="Baker D."/>
            <person name="Gharbi K."/>
            <person name="Hall N."/>
            <person name="Watson M."/>
            <person name="Adriaenssens E.M."/>
            <person name="Foster-Nyarko E."/>
            <person name="Jarju S."/>
            <person name="Secka A."/>
            <person name="Antonio M."/>
            <person name="Oren A."/>
            <person name="Chaudhuri R."/>
            <person name="La Ragione R.M."/>
            <person name="Hildebrand F."/>
            <person name="Pallen M.J."/>
        </authorList>
    </citation>
    <scope>NUCLEOTIDE SEQUENCE [LARGE SCALE GENOMIC DNA]</scope>
    <source>
        <strain evidence="9 10">Sa3CVN1</strain>
    </source>
</reference>
<dbReference type="Proteomes" id="UP000627781">
    <property type="component" value="Unassembled WGS sequence"/>
</dbReference>
<dbReference type="SFLD" id="SFLDG01067">
    <property type="entry name" value="SPASM/twitch_domain_containing"/>
    <property type="match status" value="1"/>
</dbReference>
<keyword evidence="4" id="KW-0408">Iron</keyword>
<evidence type="ECO:0000256" key="1">
    <source>
        <dbReference type="ARBA" id="ARBA00001966"/>
    </source>
</evidence>
<feature type="domain" description="Radical SAM core" evidence="8">
    <location>
        <begin position="86"/>
        <end position="329"/>
    </location>
</feature>
<evidence type="ECO:0000256" key="2">
    <source>
        <dbReference type="ARBA" id="ARBA00022691"/>
    </source>
</evidence>
<dbReference type="SFLD" id="SFLDG01386">
    <property type="entry name" value="main_SPASM_domain-containing"/>
    <property type="match status" value="1"/>
</dbReference>
<dbReference type="PROSITE" id="PS51918">
    <property type="entry name" value="RADICAL_SAM"/>
    <property type="match status" value="1"/>
</dbReference>
<dbReference type="InterPro" id="IPR023867">
    <property type="entry name" value="Sulphatase_maturase_rSAM"/>
</dbReference>
<dbReference type="EMBL" id="JACSRA010000011">
    <property type="protein sequence ID" value="MBD7911394.1"/>
    <property type="molecule type" value="Genomic_DNA"/>
</dbReference>
<dbReference type="PANTHER" id="PTHR43273:SF3">
    <property type="entry name" value="ANAEROBIC SULFATASE-MATURATING ENZYME HOMOLOG ASLB-RELATED"/>
    <property type="match status" value="1"/>
</dbReference>
<sequence>MKTKFSKYNIVVNSKGKYSILNGCTGSYDCFDENIGKVLLTKDEKLLNQEPLKVKEYLAKRGYICSSDTDEKKIMKRMADILHKNALKRYTISILPTYDCNFRCPYCFERSNANCNKDREKIISKETIDSIFKTLNKLGKGVDPNIYILGGEPLMAKNCNIIKYILNKGKTYGFKFSISTNGYDLDKFMGIFGRDTINCLQFTLDGLQEYHDKSRYLLGRKGTFDKIVSNIKCALKNNIKVSVRSNISKDNMDEIPKLIDFYREKGWTGYSNFRYYFASINECNRANSTSVVDILNHIKSLNDKSINPVEIVGVYSEIKSKMSKYINQNKLVLFKSEGCSSNANNILIDPSGQIYNCFDLVGTSYCYGEIEDDSFILNKNIIKWQNRYVSNMDKCINCKYALYCSGGCTADNIRTENEFDKAVCGDYPEIFDEVLRSI</sequence>
<dbReference type="InterPro" id="IPR023885">
    <property type="entry name" value="4Fe4S-binding_SPASM_dom"/>
</dbReference>
<dbReference type="Gene3D" id="3.20.20.70">
    <property type="entry name" value="Aldolase class I"/>
    <property type="match status" value="1"/>
</dbReference>
<dbReference type="SUPFAM" id="SSF102114">
    <property type="entry name" value="Radical SAM enzymes"/>
    <property type="match status" value="1"/>
</dbReference>
<dbReference type="CDD" id="cd01335">
    <property type="entry name" value="Radical_SAM"/>
    <property type="match status" value="1"/>
</dbReference>
<dbReference type="PANTHER" id="PTHR43273">
    <property type="entry name" value="ANAEROBIC SULFATASE-MATURATING ENZYME HOMOLOG ASLB-RELATED"/>
    <property type="match status" value="1"/>
</dbReference>
<dbReference type="SFLD" id="SFLDG01384">
    <property type="entry name" value="thioether_bond_formation_requi"/>
    <property type="match status" value="1"/>
</dbReference>
<dbReference type="InterPro" id="IPR013785">
    <property type="entry name" value="Aldolase_TIM"/>
</dbReference>
<evidence type="ECO:0000256" key="5">
    <source>
        <dbReference type="ARBA" id="ARBA00023014"/>
    </source>
</evidence>
<comment type="similarity">
    <text evidence="6">Belongs to the radical SAM superfamily. Anaerobic sulfatase-maturating enzyme family.</text>
</comment>
<dbReference type="InterPro" id="IPR017896">
    <property type="entry name" value="4Fe4S_Fe-S-bd"/>
</dbReference>